<proteinExistence type="predicted"/>
<dbReference type="RefSeq" id="XP_009177364.1">
    <property type="nucleotide sequence ID" value="XM_009179100.1"/>
</dbReference>
<reference evidence="1 2" key="1">
    <citation type="submission" date="2013-11" db="EMBL/GenBank/DDBJ databases">
        <title>Opisthorchis viverrini - life in the bile duct.</title>
        <authorList>
            <person name="Young N.D."/>
            <person name="Nagarajan N."/>
            <person name="Lin S.J."/>
            <person name="Korhonen P.K."/>
            <person name="Jex A.R."/>
            <person name="Hall R.S."/>
            <person name="Safavi-Hemami H."/>
            <person name="Kaewkong W."/>
            <person name="Bertrand D."/>
            <person name="Gao S."/>
            <person name="Seet Q."/>
            <person name="Wongkham S."/>
            <person name="Teh B.T."/>
            <person name="Wongkham C."/>
            <person name="Intapan P.M."/>
            <person name="Maleewong W."/>
            <person name="Yang X."/>
            <person name="Hu M."/>
            <person name="Wang Z."/>
            <person name="Hofmann A."/>
            <person name="Sternberg P.W."/>
            <person name="Tan P."/>
            <person name="Wang J."/>
            <person name="Gasser R.B."/>
        </authorList>
    </citation>
    <scope>NUCLEOTIDE SEQUENCE [LARGE SCALE GENOMIC DNA]</scope>
</reference>
<gene>
    <name evidence="1" type="ORF">T265_15766</name>
</gene>
<evidence type="ECO:0000313" key="1">
    <source>
        <dbReference type="EMBL" id="KER18889.1"/>
    </source>
</evidence>
<keyword evidence="2" id="KW-1185">Reference proteome</keyword>
<dbReference type="KEGG" id="ovi:T265_15766"/>
<feature type="non-terminal residue" evidence="1">
    <location>
        <position position="49"/>
    </location>
</feature>
<evidence type="ECO:0000313" key="2">
    <source>
        <dbReference type="Proteomes" id="UP000054324"/>
    </source>
</evidence>
<dbReference type="AlphaFoldDB" id="A0A074ZUK9"/>
<accession>A0A074ZUK9</accession>
<dbReference type="EMBL" id="KL597560">
    <property type="protein sequence ID" value="KER18889.1"/>
    <property type="molecule type" value="Genomic_DNA"/>
</dbReference>
<sequence>MKRRPFPSLQPAGLPYWKSSNRVWNFEDFDIDINNTKSQNFKFHGGLHH</sequence>
<dbReference type="Proteomes" id="UP000054324">
    <property type="component" value="Unassembled WGS sequence"/>
</dbReference>
<dbReference type="CTD" id="20329931"/>
<dbReference type="GeneID" id="20329931"/>
<name>A0A074ZUK9_OPIVI</name>
<protein>
    <submittedName>
        <fullName evidence="1">Uncharacterized protein</fullName>
    </submittedName>
</protein>
<organism evidence="1 2">
    <name type="scientific">Opisthorchis viverrini</name>
    <name type="common">Southeast Asian liver fluke</name>
    <dbReference type="NCBI Taxonomy" id="6198"/>
    <lineage>
        <taxon>Eukaryota</taxon>
        <taxon>Metazoa</taxon>
        <taxon>Spiralia</taxon>
        <taxon>Lophotrochozoa</taxon>
        <taxon>Platyhelminthes</taxon>
        <taxon>Trematoda</taxon>
        <taxon>Digenea</taxon>
        <taxon>Opisthorchiida</taxon>
        <taxon>Opisthorchiata</taxon>
        <taxon>Opisthorchiidae</taxon>
        <taxon>Opisthorchis</taxon>
    </lineage>
</organism>